<comment type="caution">
    <text evidence="4">The sequence shown here is derived from an EMBL/GenBank/DDBJ whole genome shotgun (WGS) entry which is preliminary data.</text>
</comment>
<reference evidence="4" key="1">
    <citation type="submission" date="2020-10" db="EMBL/GenBank/DDBJ databases">
        <title>Sequencing the genomes of 1000 actinobacteria strains.</title>
        <authorList>
            <person name="Klenk H.-P."/>
        </authorList>
    </citation>
    <scope>NUCLEOTIDE SEQUENCE</scope>
    <source>
        <strain evidence="4">DSM 46832</strain>
    </source>
</reference>
<dbReference type="InterPro" id="IPR029058">
    <property type="entry name" value="AB_hydrolase_fold"/>
</dbReference>
<feature type="compositionally biased region" description="Polar residues" evidence="1">
    <location>
        <begin position="8"/>
        <end position="19"/>
    </location>
</feature>
<name>A0A927MBZ5_9ACTN</name>
<dbReference type="InterPro" id="IPR000073">
    <property type="entry name" value="AB_hydrolase_1"/>
</dbReference>
<evidence type="ECO:0000256" key="1">
    <source>
        <dbReference type="SAM" id="MobiDB-lite"/>
    </source>
</evidence>
<feature type="region of interest" description="Disordered" evidence="1">
    <location>
        <begin position="1"/>
        <end position="40"/>
    </location>
</feature>
<keyword evidence="5" id="KW-1185">Reference proteome</keyword>
<feature type="transmembrane region" description="Helical" evidence="2">
    <location>
        <begin position="43"/>
        <end position="65"/>
    </location>
</feature>
<dbReference type="PANTHER" id="PTHR46438:SF11">
    <property type="entry name" value="LIPASE-RELATED"/>
    <property type="match status" value="1"/>
</dbReference>
<organism evidence="4 5">
    <name type="scientific">Plantactinospora soyae</name>
    <dbReference type="NCBI Taxonomy" id="1544732"/>
    <lineage>
        <taxon>Bacteria</taxon>
        <taxon>Bacillati</taxon>
        <taxon>Actinomycetota</taxon>
        <taxon>Actinomycetes</taxon>
        <taxon>Micromonosporales</taxon>
        <taxon>Micromonosporaceae</taxon>
        <taxon>Plantactinospora</taxon>
    </lineage>
</organism>
<accession>A0A927MBZ5</accession>
<dbReference type="AlphaFoldDB" id="A0A927MBZ5"/>
<dbReference type="GO" id="GO:0003824">
    <property type="term" value="F:catalytic activity"/>
    <property type="evidence" value="ECO:0007669"/>
    <property type="project" value="UniProtKB-ARBA"/>
</dbReference>
<feature type="domain" description="AB hydrolase-1" evidence="3">
    <location>
        <begin position="94"/>
        <end position="327"/>
    </location>
</feature>
<dbReference type="Pfam" id="PF00561">
    <property type="entry name" value="Abhydrolase_1"/>
    <property type="match status" value="1"/>
</dbReference>
<keyword evidence="2" id="KW-0812">Transmembrane</keyword>
<proteinExistence type="predicted"/>
<dbReference type="Gene3D" id="3.40.50.1820">
    <property type="entry name" value="alpha/beta hydrolase"/>
    <property type="match status" value="1"/>
</dbReference>
<evidence type="ECO:0000256" key="2">
    <source>
        <dbReference type="SAM" id="Phobius"/>
    </source>
</evidence>
<keyword evidence="2" id="KW-1133">Transmembrane helix</keyword>
<dbReference type="EMBL" id="JADBEB010000001">
    <property type="protein sequence ID" value="MBE1490805.1"/>
    <property type="molecule type" value="Genomic_DNA"/>
</dbReference>
<dbReference type="RefSeq" id="WP_318783523.1">
    <property type="nucleotide sequence ID" value="NZ_JADBEB010000001.1"/>
</dbReference>
<gene>
    <name evidence="4" type="ORF">H4W31_006443</name>
</gene>
<sequence length="339" mass="36243">MPHGNDSGLMTTSPASGNQLDEADPRSPDQQPRRSRVRRRPRIIASTTLLTVVGLLLANAAMVSWQAAPATGDSTLHLDGGDIHVSQDGPRDAPALVLIHGLGASTEWWSPIVPTLATSYRVIRIDLLGHGRSAKPAGGGYAIPQQGRRVGQALDQLGVEHATVIGHSTGGYVATALAEHRSDLVTALALINTGPRLDTFISDGPVGKLVFVPVLGQLLWRLRTDGILRRGLSTAFAPGFHVPQQLVDDTRSMTYHALTATSRASEDYLAQRPLPDRLTSLATPLLVIFGELDQRWRSSSAALYRSITGAKVELVRGVGHSPMLEDPPRTAGLLLSFIS</sequence>
<keyword evidence="2" id="KW-0472">Membrane</keyword>
<evidence type="ECO:0000313" key="5">
    <source>
        <dbReference type="Proteomes" id="UP000649753"/>
    </source>
</evidence>
<evidence type="ECO:0000259" key="3">
    <source>
        <dbReference type="Pfam" id="PF00561"/>
    </source>
</evidence>
<dbReference type="SUPFAM" id="SSF53474">
    <property type="entry name" value="alpha/beta-Hydrolases"/>
    <property type="match status" value="1"/>
</dbReference>
<protein>
    <submittedName>
        <fullName evidence="4">Pimeloyl-ACP methyl ester carboxylesterase</fullName>
    </submittedName>
</protein>
<dbReference type="PANTHER" id="PTHR46438">
    <property type="entry name" value="ALPHA/BETA-HYDROLASES SUPERFAMILY PROTEIN"/>
    <property type="match status" value="1"/>
</dbReference>
<dbReference type="Proteomes" id="UP000649753">
    <property type="component" value="Unassembled WGS sequence"/>
</dbReference>
<evidence type="ECO:0000313" key="4">
    <source>
        <dbReference type="EMBL" id="MBE1490805.1"/>
    </source>
</evidence>